<evidence type="ECO:0000256" key="1">
    <source>
        <dbReference type="SAM" id="MobiDB-lite"/>
    </source>
</evidence>
<keyword evidence="3" id="KW-1185">Reference proteome</keyword>
<feature type="region of interest" description="Disordered" evidence="1">
    <location>
        <begin position="102"/>
        <end position="124"/>
    </location>
</feature>
<accession>A0A016W8M2</accession>
<evidence type="ECO:0000313" key="3">
    <source>
        <dbReference type="Proteomes" id="UP000024635"/>
    </source>
</evidence>
<organism evidence="2 3">
    <name type="scientific">Ancylostoma ceylanicum</name>
    <dbReference type="NCBI Taxonomy" id="53326"/>
    <lineage>
        <taxon>Eukaryota</taxon>
        <taxon>Metazoa</taxon>
        <taxon>Ecdysozoa</taxon>
        <taxon>Nematoda</taxon>
        <taxon>Chromadorea</taxon>
        <taxon>Rhabditida</taxon>
        <taxon>Rhabditina</taxon>
        <taxon>Rhabditomorpha</taxon>
        <taxon>Strongyloidea</taxon>
        <taxon>Ancylostomatidae</taxon>
        <taxon>Ancylostomatinae</taxon>
        <taxon>Ancylostoma</taxon>
    </lineage>
</organism>
<dbReference type="AlphaFoldDB" id="A0A016W8M2"/>
<dbReference type="EMBL" id="JARK01000555">
    <property type="protein sequence ID" value="EYC35941.1"/>
    <property type="molecule type" value="Genomic_DNA"/>
</dbReference>
<comment type="caution">
    <text evidence="2">The sequence shown here is derived from an EMBL/GenBank/DDBJ whole genome shotgun (WGS) entry which is preliminary data.</text>
</comment>
<evidence type="ECO:0000313" key="2">
    <source>
        <dbReference type="EMBL" id="EYC35941.1"/>
    </source>
</evidence>
<dbReference type="OrthoDB" id="5901042at2759"/>
<proteinExistence type="predicted"/>
<sequence>METSLTAPGLVHRMLVKRHCIDPVGSPNSINASSAPADLDHHAEALIKNDTVPQHLKVIISCLLEDRRRLHSVLEHFRELREEVINLRAGNARLKASFAGSQSSLLAPPPAAISSALSTSKPHP</sequence>
<protein>
    <submittedName>
        <fullName evidence="2">Uncharacterized protein</fullName>
    </submittedName>
</protein>
<reference evidence="3" key="1">
    <citation type="journal article" date="2015" name="Nat. Genet.">
        <title>The genome and transcriptome of the zoonotic hookworm Ancylostoma ceylanicum identify infection-specific gene families.</title>
        <authorList>
            <person name="Schwarz E.M."/>
            <person name="Hu Y."/>
            <person name="Antoshechkin I."/>
            <person name="Miller M.M."/>
            <person name="Sternberg P.W."/>
            <person name="Aroian R.V."/>
        </authorList>
    </citation>
    <scope>NUCLEOTIDE SEQUENCE</scope>
    <source>
        <strain evidence="3">HY135</strain>
    </source>
</reference>
<dbReference type="Proteomes" id="UP000024635">
    <property type="component" value="Unassembled WGS sequence"/>
</dbReference>
<name>A0A016W8M2_9BILA</name>
<gene>
    <name evidence="2" type="primary">Acey_s0955.g3204</name>
    <name evidence="2" type="ORF">Y032_0955g3204</name>
</gene>